<gene>
    <name evidence="1" type="ORF">AB6A40_006383</name>
</gene>
<proteinExistence type="predicted"/>
<evidence type="ECO:0000313" key="1">
    <source>
        <dbReference type="EMBL" id="MFH4979674.1"/>
    </source>
</evidence>
<name>A0ABD6ENF2_9BILA</name>
<sequence length="105" mass="11984">MDSMLAPMVAVDGFSCLESEKFSSFIKTSGRIEEGGLKSDRTKHRTDFMLLPEIMLFIQNDSSIQKVLYSEVAFAYRPNHMKSPLSHLDEHKILDLSAPPRKEYC</sequence>
<reference evidence="1 2" key="1">
    <citation type="submission" date="2024-08" db="EMBL/GenBank/DDBJ databases">
        <title>Gnathostoma spinigerum genome.</title>
        <authorList>
            <person name="Gonzalez-Bertolin B."/>
            <person name="Monzon S."/>
            <person name="Zaballos A."/>
            <person name="Jimenez P."/>
            <person name="Dekumyoy P."/>
            <person name="Varona S."/>
            <person name="Cuesta I."/>
            <person name="Sumanam S."/>
            <person name="Adisakwattana P."/>
            <person name="Gasser R.B."/>
            <person name="Hernandez-Gonzalez A."/>
            <person name="Young N.D."/>
            <person name="Perteguer M.J."/>
        </authorList>
    </citation>
    <scope>NUCLEOTIDE SEQUENCE [LARGE SCALE GENOMIC DNA]</scope>
    <source>
        <strain evidence="1">AL3</strain>
        <tissue evidence="1">Liver</tissue>
    </source>
</reference>
<accession>A0ABD6ENF2</accession>
<evidence type="ECO:0000313" key="2">
    <source>
        <dbReference type="Proteomes" id="UP001608902"/>
    </source>
</evidence>
<dbReference type="AlphaFoldDB" id="A0ABD6ENF2"/>
<dbReference type="Proteomes" id="UP001608902">
    <property type="component" value="Unassembled WGS sequence"/>
</dbReference>
<comment type="caution">
    <text evidence="1">The sequence shown here is derived from an EMBL/GenBank/DDBJ whole genome shotgun (WGS) entry which is preliminary data.</text>
</comment>
<organism evidence="1 2">
    <name type="scientific">Gnathostoma spinigerum</name>
    <dbReference type="NCBI Taxonomy" id="75299"/>
    <lineage>
        <taxon>Eukaryota</taxon>
        <taxon>Metazoa</taxon>
        <taxon>Ecdysozoa</taxon>
        <taxon>Nematoda</taxon>
        <taxon>Chromadorea</taxon>
        <taxon>Rhabditida</taxon>
        <taxon>Spirurina</taxon>
        <taxon>Gnathostomatomorpha</taxon>
        <taxon>Gnathostomatoidea</taxon>
        <taxon>Gnathostomatidae</taxon>
        <taxon>Gnathostoma</taxon>
    </lineage>
</organism>
<protein>
    <submittedName>
        <fullName evidence="1">Uncharacterized protein</fullName>
    </submittedName>
</protein>
<keyword evidence="2" id="KW-1185">Reference proteome</keyword>
<dbReference type="EMBL" id="JBGFUD010004501">
    <property type="protein sequence ID" value="MFH4979674.1"/>
    <property type="molecule type" value="Genomic_DNA"/>
</dbReference>